<evidence type="ECO:0000313" key="1">
    <source>
        <dbReference type="EMBL" id="PTW53893.1"/>
    </source>
</evidence>
<gene>
    <name evidence="1" type="ORF">C8N35_11513</name>
</gene>
<protein>
    <submittedName>
        <fullName evidence="1">Uncharacterized protein</fullName>
    </submittedName>
</protein>
<evidence type="ECO:0000313" key="2">
    <source>
        <dbReference type="Proteomes" id="UP000244081"/>
    </source>
</evidence>
<dbReference type="Proteomes" id="UP000244081">
    <property type="component" value="Unassembled WGS sequence"/>
</dbReference>
<name>A0A2T5UQY5_9HYPH</name>
<comment type="caution">
    <text evidence="1">The sequence shown here is derived from an EMBL/GenBank/DDBJ whole genome shotgun (WGS) entry which is preliminary data.</text>
</comment>
<dbReference type="EMBL" id="QAYG01000015">
    <property type="protein sequence ID" value="PTW53893.1"/>
    <property type="molecule type" value="Genomic_DNA"/>
</dbReference>
<keyword evidence="2" id="KW-1185">Reference proteome</keyword>
<sequence length="147" mass="15395">MTRILHDRTTQLMRDAAALAAALPDLVEAHPEGVGTVEVMGGLDVSPARASAAMHELVFSRRCAFSARDGYLLHIWPAGGLPPMTLAERRMLLAMAAIAARDKLCGEDLVTAAAEAAGVGRAAKSLVTRLALKGVLVRGAAGWEIAQ</sequence>
<proteinExistence type="predicted"/>
<reference evidence="1 2" key="1">
    <citation type="submission" date="2018-04" db="EMBL/GenBank/DDBJ databases">
        <title>Genomic Encyclopedia of Archaeal and Bacterial Type Strains, Phase II (KMG-II): from individual species to whole genera.</title>
        <authorList>
            <person name="Goeker M."/>
        </authorList>
    </citation>
    <scope>NUCLEOTIDE SEQUENCE [LARGE SCALE GENOMIC DNA]</scope>
    <source>
        <strain evidence="1 2">DSM 23382</strain>
    </source>
</reference>
<dbReference type="AlphaFoldDB" id="A0A2T5UQY5"/>
<dbReference type="RefSeq" id="WP_107992026.1">
    <property type="nucleotide sequence ID" value="NZ_QAYG01000015.1"/>
</dbReference>
<organism evidence="1 2">
    <name type="scientific">Breoghania corrubedonensis</name>
    <dbReference type="NCBI Taxonomy" id="665038"/>
    <lineage>
        <taxon>Bacteria</taxon>
        <taxon>Pseudomonadati</taxon>
        <taxon>Pseudomonadota</taxon>
        <taxon>Alphaproteobacteria</taxon>
        <taxon>Hyphomicrobiales</taxon>
        <taxon>Stappiaceae</taxon>
        <taxon>Breoghania</taxon>
    </lineage>
</organism>
<accession>A0A2T5UQY5</accession>